<proteinExistence type="predicted"/>
<organism evidence="2 3">
    <name type="scientific">Hohenbuehelia grisea</name>
    <dbReference type="NCBI Taxonomy" id="104357"/>
    <lineage>
        <taxon>Eukaryota</taxon>
        <taxon>Fungi</taxon>
        <taxon>Dikarya</taxon>
        <taxon>Basidiomycota</taxon>
        <taxon>Agaricomycotina</taxon>
        <taxon>Agaricomycetes</taxon>
        <taxon>Agaricomycetidae</taxon>
        <taxon>Agaricales</taxon>
        <taxon>Pleurotineae</taxon>
        <taxon>Pleurotaceae</taxon>
        <taxon>Hohenbuehelia</taxon>
    </lineage>
</organism>
<keyword evidence="1" id="KW-0472">Membrane</keyword>
<dbReference type="EMBL" id="JASNQZ010000004">
    <property type="protein sequence ID" value="KAL0958294.1"/>
    <property type="molecule type" value="Genomic_DNA"/>
</dbReference>
<sequence>MSTFANATASSSTISLPPVVHPATLPIILFLILLVFIVGAMVVSLLTFCRGSASEVADDLEKNSMNEKSSTTRSIRGQSMIKLTGNLLDIFSFDFYTLIPTRRAPVLNRLTGLVSYPNAMSTFIPLQPRFITEAALESSESYADNLSLDFPLPPSTPPTPATPQSPRFAPTRLEMAAASSPVPILQFTPPTPKKIRTAPASYIVVHKDSLHPVYGSIFRTHTFAPSFASLASEPSSAYRF</sequence>
<accession>A0ABR3JR24</accession>
<keyword evidence="1" id="KW-1133">Transmembrane helix</keyword>
<dbReference type="Proteomes" id="UP001556367">
    <property type="component" value="Unassembled WGS sequence"/>
</dbReference>
<reference evidence="3" key="1">
    <citation type="submission" date="2024-06" db="EMBL/GenBank/DDBJ databases">
        <title>Multi-omics analyses provide insights into the biosynthesis of the anticancer antibiotic pleurotin in Hohenbuehelia grisea.</title>
        <authorList>
            <person name="Weaver J.A."/>
            <person name="Alberti F."/>
        </authorList>
    </citation>
    <scope>NUCLEOTIDE SEQUENCE [LARGE SCALE GENOMIC DNA]</scope>
    <source>
        <strain evidence="3">T-177</strain>
    </source>
</reference>
<comment type="caution">
    <text evidence="2">The sequence shown here is derived from an EMBL/GenBank/DDBJ whole genome shotgun (WGS) entry which is preliminary data.</text>
</comment>
<evidence type="ECO:0000256" key="1">
    <source>
        <dbReference type="SAM" id="Phobius"/>
    </source>
</evidence>
<keyword evidence="3" id="KW-1185">Reference proteome</keyword>
<protein>
    <submittedName>
        <fullName evidence="2">Uncharacterized protein</fullName>
    </submittedName>
</protein>
<gene>
    <name evidence="2" type="ORF">HGRIS_000442</name>
</gene>
<name>A0ABR3JR24_9AGAR</name>
<keyword evidence="1" id="KW-0812">Transmembrane</keyword>
<feature type="transmembrane region" description="Helical" evidence="1">
    <location>
        <begin position="27"/>
        <end position="48"/>
    </location>
</feature>
<evidence type="ECO:0000313" key="3">
    <source>
        <dbReference type="Proteomes" id="UP001556367"/>
    </source>
</evidence>
<evidence type="ECO:0000313" key="2">
    <source>
        <dbReference type="EMBL" id="KAL0958294.1"/>
    </source>
</evidence>